<dbReference type="InterPro" id="IPR016181">
    <property type="entry name" value="Acyl_CoA_acyltransferase"/>
</dbReference>
<name>A0A937I3V5_9GAMM</name>
<dbReference type="PANTHER" id="PTHR47017">
    <property type="entry name" value="ACYL-COA"/>
    <property type="match status" value="1"/>
</dbReference>
<sequence length="382" mass="44522">MKEIKFNNSISSIDKENWNKLIPDNDYPFLKYEFLELLEKTNCVGKNTGWHPAHISIEENSEILGAMPLYIKTDSSGEFVFDYSWANAFYQHGLDYYPKLVSSIPFTPATGPRILHQEKESADQIFSLILSGVKKLSEENNISSWHVLFPEEKDIDVFSEKSLSVRKNAQFIWFNENFNTFDDFVDTFRSRHRKNVKKEREKVLSQGIDIQTFSGTDLNQELMMQFYEFYLSTNLKRSGHFGYLTKEFFEACLDTMNENIVLVLAKDTNSDSLVGGSMFFKDKENLYGRYWGCSAEYDCLHFECCYYQGIEFAIKNKLNKFDPGVQGEHKIKRGFKPTITYSAHWISEPNFKDAIENFVNNEEQHINAYVKATSKYLPFKSI</sequence>
<dbReference type="Gene3D" id="3.40.630.30">
    <property type="match status" value="1"/>
</dbReference>
<dbReference type="PANTHER" id="PTHR47017:SF1">
    <property type="entry name" value="ACYL-COA"/>
    <property type="match status" value="1"/>
</dbReference>
<dbReference type="SUPFAM" id="SSF55729">
    <property type="entry name" value="Acyl-CoA N-acyltransferases (Nat)"/>
    <property type="match status" value="1"/>
</dbReference>
<reference evidence="1" key="1">
    <citation type="submission" date="2020-10" db="EMBL/GenBank/DDBJ databases">
        <title>Microbiome of the Black Sea water column analyzed by genome centric metagenomics.</title>
        <authorList>
            <person name="Cabello-Yeves P.J."/>
            <person name="Callieri C."/>
            <person name="Picazo A."/>
            <person name="Mehrshad M."/>
            <person name="Haro-Moreno J.M."/>
            <person name="Roda-Garcia J."/>
            <person name="Dzembekova N."/>
            <person name="Slabakova V."/>
            <person name="Slabakova N."/>
            <person name="Moncheva S."/>
            <person name="Rodriguez-Valera F."/>
        </authorList>
    </citation>
    <scope>NUCLEOTIDE SEQUENCE</scope>
    <source>
        <strain evidence="1">BS307-5m-G49</strain>
    </source>
</reference>
<organism evidence="1 2">
    <name type="scientific">SAR86 cluster bacterium</name>
    <dbReference type="NCBI Taxonomy" id="2030880"/>
    <lineage>
        <taxon>Bacteria</taxon>
        <taxon>Pseudomonadati</taxon>
        <taxon>Pseudomonadota</taxon>
        <taxon>Gammaproteobacteria</taxon>
        <taxon>SAR86 cluster</taxon>
    </lineage>
</organism>
<evidence type="ECO:0000313" key="1">
    <source>
        <dbReference type="EMBL" id="MBL6811553.1"/>
    </source>
</evidence>
<proteinExistence type="predicted"/>
<dbReference type="Pfam" id="PF04339">
    <property type="entry name" value="FemAB_like"/>
    <property type="match status" value="1"/>
</dbReference>
<protein>
    <submittedName>
        <fullName evidence="1">N-acetyltransferase</fullName>
    </submittedName>
</protein>
<dbReference type="Proteomes" id="UP000744438">
    <property type="component" value="Unassembled WGS sequence"/>
</dbReference>
<dbReference type="InterPro" id="IPR007434">
    <property type="entry name" value="FemAB-like"/>
</dbReference>
<gene>
    <name evidence="1" type="ORF">ISQ63_01560</name>
</gene>
<comment type="caution">
    <text evidence="1">The sequence shown here is derived from an EMBL/GenBank/DDBJ whole genome shotgun (WGS) entry which is preliminary data.</text>
</comment>
<dbReference type="AlphaFoldDB" id="A0A937I3V5"/>
<accession>A0A937I3V5</accession>
<dbReference type="EMBL" id="JADHQC010000004">
    <property type="protein sequence ID" value="MBL6811553.1"/>
    <property type="molecule type" value="Genomic_DNA"/>
</dbReference>
<evidence type="ECO:0000313" key="2">
    <source>
        <dbReference type="Proteomes" id="UP000744438"/>
    </source>
</evidence>